<dbReference type="GO" id="GO:0003723">
    <property type="term" value="F:RNA binding"/>
    <property type="evidence" value="ECO:0007669"/>
    <property type="project" value="UniProtKB-KW"/>
</dbReference>
<dbReference type="Gene3D" id="3.10.290.10">
    <property type="entry name" value="RNA-binding S4 domain"/>
    <property type="match status" value="1"/>
</dbReference>
<dbReference type="Pfam" id="PF17774">
    <property type="entry name" value="YlmH_RBD"/>
    <property type="match status" value="1"/>
</dbReference>
<evidence type="ECO:0000256" key="1">
    <source>
        <dbReference type="PROSITE-ProRule" id="PRU00182"/>
    </source>
</evidence>
<evidence type="ECO:0000313" key="3">
    <source>
        <dbReference type="EMBL" id="RHA19128.1"/>
    </source>
</evidence>
<keyword evidence="1" id="KW-0694">RNA-binding</keyword>
<evidence type="ECO:0000259" key="2">
    <source>
        <dbReference type="SMART" id="SM00363"/>
    </source>
</evidence>
<dbReference type="PROSITE" id="PS50889">
    <property type="entry name" value="S4"/>
    <property type="match status" value="1"/>
</dbReference>
<dbReference type="RefSeq" id="WP_117970138.1">
    <property type="nucleotide sequence ID" value="NZ_QSFD01000004.1"/>
</dbReference>
<dbReference type="AlphaFoldDB" id="A0A413S0Z4"/>
<evidence type="ECO:0000313" key="6">
    <source>
        <dbReference type="Proteomes" id="UP000284779"/>
    </source>
</evidence>
<evidence type="ECO:0000313" key="5">
    <source>
        <dbReference type="Proteomes" id="UP000284598"/>
    </source>
</evidence>
<protein>
    <submittedName>
        <fullName evidence="4">RNA-binding protein</fullName>
    </submittedName>
</protein>
<feature type="domain" description="RNA-binding S4" evidence="2">
    <location>
        <begin position="175"/>
        <end position="236"/>
    </location>
</feature>
<dbReference type="Gene3D" id="3.30.1370.160">
    <property type="match status" value="1"/>
</dbReference>
<organism evidence="4 5">
    <name type="scientific">Eubacterium ventriosum</name>
    <dbReference type="NCBI Taxonomy" id="39496"/>
    <lineage>
        <taxon>Bacteria</taxon>
        <taxon>Bacillati</taxon>
        <taxon>Bacillota</taxon>
        <taxon>Clostridia</taxon>
        <taxon>Eubacteriales</taxon>
        <taxon>Eubacteriaceae</taxon>
        <taxon>Eubacterium</taxon>
    </lineage>
</organism>
<evidence type="ECO:0000313" key="4">
    <source>
        <dbReference type="EMBL" id="RHA54919.1"/>
    </source>
</evidence>
<comment type="caution">
    <text evidence="4">The sequence shown here is derived from an EMBL/GenBank/DDBJ whole genome shotgun (WGS) entry which is preliminary data.</text>
</comment>
<dbReference type="InterPro" id="IPR012677">
    <property type="entry name" value="Nucleotide-bd_a/b_plait_sf"/>
</dbReference>
<dbReference type="Proteomes" id="UP000284598">
    <property type="component" value="Unassembled WGS sequence"/>
</dbReference>
<dbReference type="SMART" id="SM00363">
    <property type="entry name" value="S4"/>
    <property type="match status" value="1"/>
</dbReference>
<dbReference type="SUPFAM" id="SSF55174">
    <property type="entry name" value="Alpha-L RNA-binding motif"/>
    <property type="match status" value="1"/>
</dbReference>
<keyword evidence="6" id="KW-1185">Reference proteome</keyword>
<reference evidence="5 6" key="1">
    <citation type="submission" date="2018-08" db="EMBL/GenBank/DDBJ databases">
        <title>A genome reference for cultivated species of the human gut microbiota.</title>
        <authorList>
            <person name="Zou Y."/>
            <person name="Xue W."/>
            <person name="Luo G."/>
        </authorList>
    </citation>
    <scope>NUCLEOTIDE SEQUENCE [LARGE SCALE GENOMIC DNA]</scope>
    <source>
        <strain evidence="4 5">AM43-2</strain>
        <strain evidence="3 6">AM44-11BH</strain>
    </source>
</reference>
<dbReference type="InterPro" id="IPR002942">
    <property type="entry name" value="S4_RNA-bd"/>
</dbReference>
<sequence length="251" mass="28278">MDKEESFLKNRFSDLANSSYNRNIYTYTDFLNLNEISILNSYKNQLPPVNVELAGGNDYAERRIAVFSPEDIYYTQDLPIKLIEIAPINSHYADKLSHRDVLGAILNLGIVRNKIGDIFLKDNQAYVYCMDDISGYIAENLKKIKHTIVKCIVKDMEAVNITPEFKIIKGTISNIRLDSLIATAFGTSRSSIISFIESGKVFVNGKMVTSNGHQPKPNDIISVRGKGRFIFEGQLGVTKKGRNLISIKLYI</sequence>
<dbReference type="CDD" id="cd00165">
    <property type="entry name" value="S4"/>
    <property type="match status" value="1"/>
</dbReference>
<dbReference type="InterPro" id="IPR040591">
    <property type="entry name" value="RqcP2_RBD"/>
</dbReference>
<dbReference type="Proteomes" id="UP000284779">
    <property type="component" value="Unassembled WGS sequence"/>
</dbReference>
<accession>A0A413S0Z4</accession>
<proteinExistence type="predicted"/>
<dbReference type="EMBL" id="QSFO01000006">
    <property type="protein sequence ID" value="RHA54919.1"/>
    <property type="molecule type" value="Genomic_DNA"/>
</dbReference>
<name>A0A413S0Z4_9FIRM</name>
<dbReference type="EMBL" id="QSFD01000004">
    <property type="protein sequence ID" value="RHA19128.1"/>
    <property type="molecule type" value="Genomic_DNA"/>
</dbReference>
<dbReference type="Pfam" id="PF01479">
    <property type="entry name" value="S4"/>
    <property type="match status" value="1"/>
</dbReference>
<gene>
    <name evidence="4" type="ORF">DW929_06800</name>
    <name evidence="3" type="ORF">DW944_05180</name>
</gene>
<dbReference type="Gene3D" id="3.30.70.330">
    <property type="match status" value="1"/>
</dbReference>
<dbReference type="InterPro" id="IPR036986">
    <property type="entry name" value="S4_RNA-bd_sf"/>
</dbReference>